<dbReference type="Gene3D" id="1.25.40.10">
    <property type="entry name" value="Tetratricopeptide repeat domain"/>
    <property type="match status" value="1"/>
</dbReference>
<keyword evidence="4" id="KW-1185">Reference proteome</keyword>
<dbReference type="eggNOG" id="ENOG502R2UW">
    <property type="taxonomic scope" value="Eukaryota"/>
</dbReference>
<feature type="repeat" description="TPR" evidence="1">
    <location>
        <begin position="706"/>
        <end position="739"/>
    </location>
</feature>
<keyword evidence="2" id="KW-0472">Membrane</keyword>
<keyword evidence="2" id="KW-1133">Transmembrane helix</keyword>
<dbReference type="InterPro" id="IPR011990">
    <property type="entry name" value="TPR-like_helical_dom_sf"/>
</dbReference>
<dbReference type="InterPro" id="IPR019734">
    <property type="entry name" value="TPR_rpt"/>
</dbReference>
<dbReference type="InParanoid" id="I7LUT6"/>
<organism evidence="3 4">
    <name type="scientific">Tetrahymena thermophila (strain SB210)</name>
    <dbReference type="NCBI Taxonomy" id="312017"/>
    <lineage>
        <taxon>Eukaryota</taxon>
        <taxon>Sar</taxon>
        <taxon>Alveolata</taxon>
        <taxon>Ciliophora</taxon>
        <taxon>Intramacronucleata</taxon>
        <taxon>Oligohymenophorea</taxon>
        <taxon>Hymenostomatida</taxon>
        <taxon>Tetrahymenina</taxon>
        <taxon>Tetrahymenidae</taxon>
        <taxon>Tetrahymena</taxon>
    </lineage>
</organism>
<evidence type="ECO:0000313" key="3">
    <source>
        <dbReference type="EMBL" id="EAR96013.2"/>
    </source>
</evidence>
<keyword evidence="1" id="KW-0802">TPR repeat</keyword>
<feature type="transmembrane region" description="Helical" evidence="2">
    <location>
        <begin position="6"/>
        <end position="28"/>
    </location>
</feature>
<proteinExistence type="predicted"/>
<dbReference type="KEGG" id="tet:TTHERM_00125790"/>
<gene>
    <name evidence="3" type="ORF">TTHERM_00125790</name>
</gene>
<dbReference type="SMART" id="SM00028">
    <property type="entry name" value="TPR"/>
    <property type="match status" value="1"/>
</dbReference>
<reference evidence="4" key="1">
    <citation type="journal article" date="2006" name="PLoS Biol.">
        <title>Macronuclear genome sequence of the ciliate Tetrahymena thermophila, a model eukaryote.</title>
        <authorList>
            <person name="Eisen J.A."/>
            <person name="Coyne R.S."/>
            <person name="Wu M."/>
            <person name="Wu D."/>
            <person name="Thiagarajan M."/>
            <person name="Wortman J.R."/>
            <person name="Badger J.H."/>
            <person name="Ren Q."/>
            <person name="Amedeo P."/>
            <person name="Jones K.M."/>
            <person name="Tallon L.J."/>
            <person name="Delcher A.L."/>
            <person name="Salzberg S.L."/>
            <person name="Silva J.C."/>
            <person name="Haas B.J."/>
            <person name="Majoros W.H."/>
            <person name="Farzad M."/>
            <person name="Carlton J.M."/>
            <person name="Smith R.K. Jr."/>
            <person name="Garg J."/>
            <person name="Pearlman R.E."/>
            <person name="Karrer K.M."/>
            <person name="Sun L."/>
            <person name="Manning G."/>
            <person name="Elde N.C."/>
            <person name="Turkewitz A.P."/>
            <person name="Asai D.J."/>
            <person name="Wilkes D.E."/>
            <person name="Wang Y."/>
            <person name="Cai H."/>
            <person name="Collins K."/>
            <person name="Stewart B.A."/>
            <person name="Lee S.R."/>
            <person name="Wilamowska K."/>
            <person name="Weinberg Z."/>
            <person name="Ruzzo W.L."/>
            <person name="Wloga D."/>
            <person name="Gaertig J."/>
            <person name="Frankel J."/>
            <person name="Tsao C.-C."/>
            <person name="Gorovsky M.A."/>
            <person name="Keeling P.J."/>
            <person name="Waller R.F."/>
            <person name="Patron N.J."/>
            <person name="Cherry J.M."/>
            <person name="Stover N.A."/>
            <person name="Krieger C.J."/>
            <person name="del Toro C."/>
            <person name="Ryder H.F."/>
            <person name="Williamson S.C."/>
            <person name="Barbeau R.A."/>
            <person name="Hamilton E.P."/>
            <person name="Orias E."/>
        </authorList>
    </citation>
    <scope>NUCLEOTIDE SEQUENCE [LARGE SCALE GENOMIC DNA]</scope>
    <source>
        <strain evidence="4">SB210</strain>
    </source>
</reference>
<dbReference type="Proteomes" id="UP000009168">
    <property type="component" value="Unassembled WGS sequence"/>
</dbReference>
<accession>I7LUT6</accession>
<dbReference type="EMBL" id="GG662699">
    <property type="protein sequence ID" value="EAR96013.2"/>
    <property type="molecule type" value="Genomic_DNA"/>
</dbReference>
<name>I7LUT6_TETTS</name>
<dbReference type="RefSeq" id="XP_001016258.2">
    <property type="nucleotide sequence ID" value="XM_001016258.2"/>
</dbReference>
<dbReference type="GeneID" id="7842654"/>
<dbReference type="Gene3D" id="3.30.450.20">
    <property type="entry name" value="PAS domain"/>
    <property type="match status" value="1"/>
</dbReference>
<protein>
    <submittedName>
        <fullName evidence="3">Tetratricopeptide repeat protein</fullName>
    </submittedName>
</protein>
<dbReference type="PROSITE" id="PS50005">
    <property type="entry name" value="TPR"/>
    <property type="match status" value="1"/>
</dbReference>
<dbReference type="SUPFAM" id="SSF48452">
    <property type="entry name" value="TPR-like"/>
    <property type="match status" value="1"/>
</dbReference>
<sequence length="1244" mass="148568">MKLLIIRLIVTVSIPLITGVAIVLSIFYQSLWLALDSWEQDSLLWINSTQKQILHNSVISMQYIEEHSFTQLQLHLIISNNLIQKYYKKMIKINPSSRFLKCSYRELVFNECPREIYVKLNQSIFYLDLYFVRDTFQFNKLTAMQQEFILMNEFISYYGRAATLASFNNQLLKIQTFYNSDTTSILAHIPSRYENFTNSDYENCFGDNFIEPFDPRCRSWYLYAQQHEGYFFYEPYLDAVEGNLEMTLSSQIVFNSEFKSVNSIDLEMSSFVDLFKTSVSKNSYPVLFHEFNNKVFYHPLLLGSNIKSWEDLEFQNITIYCKDSIEVCNIEKQIFSQMLNQTVQFIQKGNYSIQENINTDNLYQYWTKYNVKQISLVYPINSLIQKYKTQQPYSKTIILTAKVMNDISDSLKLFNILDTNIIRIPLLIEFILLSASILIFIVRYGQFQIYQVQYPIQLLIKFLEYSLKEQQHFHEQITQKKQNLNTQLPSTQKKQQNCKKILNKSEYDEKNNLEEQKSFFLFHQKDLNSQILIRSRINRRSREEQQLQQSKMKLLTRKNLDEIDQTFEKSNNSYEFSKSQYQSQIFNSNNNSFTPNYNRKIQQGNQNFQDLRIKLHNFNEDMVFSSITESQQSHDNKIRKDKILQGLKPLFLEMKIIKQTFQMLESVLNYQIDAYSKDSNNNLNTLFHFTKAKSTFQQLKNQTGVSRCYFNLGIIYLLNQEYSLACQYFESAIYLNSQIFDIVSLCNIQEKILQNLQSQTEEQLFIFCKRIFTLAYTSKQFSFQTMTKEQDNYQANQSLYFTKQIIHDKLTNQYSNDLTKMSQTSYQYLMKALELYLILEKIILNKSKCFSKTFIIYLYLEIYEIFIQLSKQDSIQAYFQIINQLIQKPSYPTVKNIQLKSYLENKIVEEKSKFFQDESTSTLKNQNTFQLKVNQEQNQIILEILRSKFKYLQGLSEKGRKNYYTASLFLTQCLEEGIHYSPFLRVKAIQNLKEIFQINQLKQQDYFSYVALQEEENQTPFDIFILIQLDCVFYTSTYESCLENLKRQKFFKQNDRLQAVIFHEELSICIPLTKIQSDHHWQLMIDSIKLFGRDIFYQQKEKRQQISWQQALFSTFDYLCDLNIEDFQNLNKIYKKNFVQNKQENQSQKRQKCILLFSKQHSSKKISIPQKLINNQNILSHHKPYVFHLNELLQVSKEIAQQIYEHIYYEQFTDENKFISNIISIRQNDHFKEEQEHLSIINNC</sequence>
<keyword evidence="2" id="KW-0812">Transmembrane</keyword>
<evidence type="ECO:0000256" key="2">
    <source>
        <dbReference type="SAM" id="Phobius"/>
    </source>
</evidence>
<evidence type="ECO:0000313" key="4">
    <source>
        <dbReference type="Proteomes" id="UP000009168"/>
    </source>
</evidence>
<evidence type="ECO:0000256" key="1">
    <source>
        <dbReference type="PROSITE-ProRule" id="PRU00339"/>
    </source>
</evidence>
<dbReference type="AlphaFoldDB" id="I7LUT6"/>